<gene>
    <name evidence="1" type="ORF">GCM10009760_27710</name>
</gene>
<accession>A0ABN2ZHW2</accession>
<sequence>MITGRRYAALDGHDGCGKSTLARAVADRVGAQVVKPYPDSLGDHIAWLWGGKRFEEADVLARSSIERVLERTDPERPVLFDRCWSTMFTVLPESHWQAWYPLCPTVLCHADTRVVMERLAERGEDPGDFEEHEYYQRLYRSHVELSPDTLLLDTTDRPMADCVTEILDFLSW</sequence>
<dbReference type="Gene3D" id="3.40.50.300">
    <property type="entry name" value="P-loop containing nucleotide triphosphate hydrolases"/>
    <property type="match status" value="1"/>
</dbReference>
<dbReference type="InterPro" id="IPR027417">
    <property type="entry name" value="P-loop_NTPase"/>
</dbReference>
<protein>
    <recommendedName>
        <fullName evidence="3">Thymidylate kinase</fullName>
    </recommendedName>
</protein>
<comment type="caution">
    <text evidence="1">The sequence shown here is derived from an EMBL/GenBank/DDBJ whole genome shotgun (WGS) entry which is preliminary data.</text>
</comment>
<dbReference type="RefSeq" id="WP_344464544.1">
    <property type="nucleotide sequence ID" value="NZ_BAAANT010000013.1"/>
</dbReference>
<evidence type="ECO:0008006" key="3">
    <source>
        <dbReference type="Google" id="ProtNLM"/>
    </source>
</evidence>
<dbReference type="EMBL" id="BAAANT010000013">
    <property type="protein sequence ID" value="GAA2142512.1"/>
    <property type="molecule type" value="Genomic_DNA"/>
</dbReference>
<keyword evidence="2" id="KW-1185">Reference proteome</keyword>
<evidence type="ECO:0000313" key="2">
    <source>
        <dbReference type="Proteomes" id="UP001422759"/>
    </source>
</evidence>
<name>A0ABN2ZHW2_9ACTN</name>
<dbReference type="Proteomes" id="UP001422759">
    <property type="component" value="Unassembled WGS sequence"/>
</dbReference>
<reference evidence="1 2" key="1">
    <citation type="journal article" date="2019" name="Int. J. Syst. Evol. Microbiol.">
        <title>The Global Catalogue of Microorganisms (GCM) 10K type strain sequencing project: providing services to taxonomists for standard genome sequencing and annotation.</title>
        <authorList>
            <consortium name="The Broad Institute Genomics Platform"/>
            <consortium name="The Broad Institute Genome Sequencing Center for Infectious Disease"/>
            <person name="Wu L."/>
            <person name="Ma J."/>
        </authorList>
    </citation>
    <scope>NUCLEOTIDE SEQUENCE [LARGE SCALE GENOMIC DNA]</scope>
    <source>
        <strain evidence="1 2">JCM 14560</strain>
    </source>
</reference>
<organism evidence="1 2">
    <name type="scientific">Kitasatospora kazusensis</name>
    <dbReference type="NCBI Taxonomy" id="407974"/>
    <lineage>
        <taxon>Bacteria</taxon>
        <taxon>Bacillati</taxon>
        <taxon>Actinomycetota</taxon>
        <taxon>Actinomycetes</taxon>
        <taxon>Kitasatosporales</taxon>
        <taxon>Streptomycetaceae</taxon>
        <taxon>Kitasatospora</taxon>
    </lineage>
</organism>
<dbReference type="SUPFAM" id="SSF52540">
    <property type="entry name" value="P-loop containing nucleoside triphosphate hydrolases"/>
    <property type="match status" value="1"/>
</dbReference>
<evidence type="ECO:0000313" key="1">
    <source>
        <dbReference type="EMBL" id="GAA2142512.1"/>
    </source>
</evidence>
<proteinExistence type="predicted"/>